<dbReference type="RefSeq" id="WP_004320789.1">
    <property type="nucleotide sequence ID" value="NZ_CP012543.1"/>
</dbReference>
<evidence type="ECO:0000313" key="1">
    <source>
        <dbReference type="EMBL" id="QCD46821.1"/>
    </source>
</evidence>
<dbReference type="AlphaFoldDB" id="A0A6G5QME4"/>
<evidence type="ECO:0000313" key="2">
    <source>
        <dbReference type="Proteomes" id="UP000502377"/>
    </source>
</evidence>
<proteinExistence type="predicted"/>
<accession>A0A6G5QME4</accession>
<sequence>MRDFIVKFMRVCCENLDLRHGFVVNLMPSPIVLAVLSAKFEVNVCRSEFKICYRKIKIELFNAIWALLKTQSKLKFDLNKDDKRLTPELEPSFCKRDRITKRREL</sequence>
<reference evidence="1 2" key="1">
    <citation type="submission" date="2016-07" db="EMBL/GenBank/DDBJ databases">
        <title>Comparative genomics of the Campylobacter concisus group.</title>
        <authorList>
            <person name="Miller W.G."/>
            <person name="Yee E."/>
            <person name="Chapman M.H."/>
            <person name="Huynh S."/>
            <person name="Bono J.L."/>
            <person name="On S.L.W."/>
            <person name="StLeger J."/>
            <person name="Foster G."/>
            <person name="Parker C.T."/>
        </authorList>
    </citation>
    <scope>NUCLEOTIDE SEQUENCE [LARGE SCALE GENOMIC DNA]</scope>
    <source>
        <strain evidence="1 2">ATCC 33238</strain>
    </source>
</reference>
<dbReference type="Proteomes" id="UP000502377">
    <property type="component" value="Chromosome"/>
</dbReference>
<protein>
    <submittedName>
        <fullName evidence="1">Uncharacterized protein</fullName>
    </submittedName>
</protein>
<dbReference type="EMBL" id="CP012543">
    <property type="protein sequence ID" value="QCD46821.1"/>
    <property type="molecule type" value="Genomic_DNA"/>
</dbReference>
<dbReference type="KEGG" id="crx:CRECT_1161"/>
<name>A0A6G5QME4_CAMRE</name>
<organism evidence="1 2">
    <name type="scientific">Campylobacter rectus</name>
    <name type="common">Wolinella recta</name>
    <dbReference type="NCBI Taxonomy" id="203"/>
    <lineage>
        <taxon>Bacteria</taxon>
        <taxon>Pseudomonadati</taxon>
        <taxon>Campylobacterota</taxon>
        <taxon>Epsilonproteobacteria</taxon>
        <taxon>Campylobacterales</taxon>
        <taxon>Campylobacteraceae</taxon>
        <taxon>Campylobacter</taxon>
    </lineage>
</organism>
<gene>
    <name evidence="1" type="ORF">CRECT_1161</name>
</gene>